<accession>A0A0E9QAK0</accession>
<proteinExistence type="predicted"/>
<protein>
    <submittedName>
        <fullName evidence="1">Uncharacterized protein</fullName>
    </submittedName>
</protein>
<organism evidence="1">
    <name type="scientific">Anguilla anguilla</name>
    <name type="common">European freshwater eel</name>
    <name type="synonym">Muraena anguilla</name>
    <dbReference type="NCBI Taxonomy" id="7936"/>
    <lineage>
        <taxon>Eukaryota</taxon>
        <taxon>Metazoa</taxon>
        <taxon>Chordata</taxon>
        <taxon>Craniata</taxon>
        <taxon>Vertebrata</taxon>
        <taxon>Euteleostomi</taxon>
        <taxon>Actinopterygii</taxon>
        <taxon>Neopterygii</taxon>
        <taxon>Teleostei</taxon>
        <taxon>Anguilliformes</taxon>
        <taxon>Anguillidae</taxon>
        <taxon>Anguilla</taxon>
    </lineage>
</organism>
<dbReference type="EMBL" id="GBXM01095015">
    <property type="protein sequence ID" value="JAH13562.1"/>
    <property type="molecule type" value="Transcribed_RNA"/>
</dbReference>
<reference evidence="1" key="1">
    <citation type="submission" date="2014-11" db="EMBL/GenBank/DDBJ databases">
        <authorList>
            <person name="Amaro Gonzalez C."/>
        </authorList>
    </citation>
    <scope>NUCLEOTIDE SEQUENCE</scope>
</reference>
<reference evidence="1" key="2">
    <citation type="journal article" date="2015" name="Fish Shellfish Immunol.">
        <title>Early steps in the European eel (Anguilla anguilla)-Vibrio vulnificus interaction in the gills: Role of the RtxA13 toxin.</title>
        <authorList>
            <person name="Callol A."/>
            <person name="Pajuelo D."/>
            <person name="Ebbesson L."/>
            <person name="Teles M."/>
            <person name="MacKenzie S."/>
            <person name="Amaro C."/>
        </authorList>
    </citation>
    <scope>NUCLEOTIDE SEQUENCE</scope>
</reference>
<sequence length="28" mass="3098">MLQSRNLGLSYLTGYSNTTSLQKLPVVI</sequence>
<evidence type="ECO:0000313" key="1">
    <source>
        <dbReference type="EMBL" id="JAH13562.1"/>
    </source>
</evidence>
<dbReference type="AlphaFoldDB" id="A0A0E9QAK0"/>
<name>A0A0E9QAK0_ANGAN</name>